<feature type="binding site" evidence="13">
    <location>
        <position position="435"/>
    </location>
    <ligand>
        <name>K(+)</name>
        <dbReference type="ChEBI" id="CHEBI:29103"/>
    </ligand>
</feature>
<keyword evidence="5 12" id="KW-0997">Cell inner membrane</keyword>
<keyword evidence="13" id="KW-0479">Metal-binding</keyword>
<evidence type="ECO:0000313" key="16">
    <source>
        <dbReference type="Proteomes" id="UP000325372"/>
    </source>
</evidence>
<accession>A0A5N0TDF8</accession>
<reference evidence="15 16" key="1">
    <citation type="submission" date="2019-09" db="EMBL/GenBank/DDBJ databases">
        <title>Wenzhouxiangella sp. Genome sequencing and assembly.</title>
        <authorList>
            <person name="Zhang R."/>
        </authorList>
    </citation>
    <scope>NUCLEOTIDE SEQUENCE [LARGE SCALE GENOMIC DNA]</scope>
    <source>
        <strain evidence="15 16">W260</strain>
    </source>
</reference>
<evidence type="ECO:0000313" key="15">
    <source>
        <dbReference type="EMBL" id="KAA9131329.1"/>
    </source>
</evidence>
<keyword evidence="16" id="KW-1185">Reference proteome</keyword>
<evidence type="ECO:0000256" key="12">
    <source>
        <dbReference type="PIRNR" id="PIRNR006247"/>
    </source>
</evidence>
<feature type="transmembrane region" description="Helical" evidence="14">
    <location>
        <begin position="422"/>
        <end position="445"/>
    </location>
</feature>
<dbReference type="PIRSF" id="PIRSF006247">
    <property type="entry name" value="TrkH"/>
    <property type="match status" value="1"/>
</dbReference>
<keyword evidence="7 14" id="KW-0812">Transmembrane</keyword>
<evidence type="ECO:0000256" key="5">
    <source>
        <dbReference type="ARBA" id="ARBA00022519"/>
    </source>
</evidence>
<evidence type="ECO:0000256" key="4">
    <source>
        <dbReference type="ARBA" id="ARBA00022475"/>
    </source>
</evidence>
<feature type="binding site" evidence="13">
    <location>
        <position position="319"/>
    </location>
    <ligand>
        <name>K(+)</name>
        <dbReference type="ChEBI" id="CHEBI:29103"/>
    </ligand>
</feature>
<feature type="transmembrane region" description="Helical" evidence="14">
    <location>
        <begin position="12"/>
        <end position="31"/>
    </location>
</feature>
<evidence type="ECO:0000256" key="2">
    <source>
        <dbReference type="ARBA" id="ARBA00009137"/>
    </source>
</evidence>
<feature type="transmembrane region" description="Helical" evidence="14">
    <location>
        <begin position="184"/>
        <end position="202"/>
    </location>
</feature>
<evidence type="ECO:0000256" key="1">
    <source>
        <dbReference type="ARBA" id="ARBA00004429"/>
    </source>
</evidence>
<dbReference type="EMBL" id="VYXP01000005">
    <property type="protein sequence ID" value="KAA9131329.1"/>
    <property type="molecule type" value="Genomic_DNA"/>
</dbReference>
<keyword evidence="6 12" id="KW-0633">Potassium transport</keyword>
<evidence type="ECO:0000256" key="8">
    <source>
        <dbReference type="ARBA" id="ARBA00022958"/>
    </source>
</evidence>
<dbReference type="AlphaFoldDB" id="A0A5N0TDF8"/>
<dbReference type="InterPro" id="IPR004772">
    <property type="entry name" value="TrkH"/>
</dbReference>
<dbReference type="GO" id="GO:0046872">
    <property type="term" value="F:metal ion binding"/>
    <property type="evidence" value="ECO:0007669"/>
    <property type="project" value="UniProtKB-KW"/>
</dbReference>
<feature type="binding site" evidence="13">
    <location>
        <position position="220"/>
    </location>
    <ligand>
        <name>K(+)</name>
        <dbReference type="ChEBI" id="CHEBI:29103"/>
    </ligand>
</feature>
<feature type="transmembrane region" description="Helical" evidence="14">
    <location>
        <begin position="332"/>
        <end position="354"/>
    </location>
</feature>
<feature type="binding site" evidence="13">
    <location>
        <position position="221"/>
    </location>
    <ligand>
        <name>K(+)</name>
        <dbReference type="ChEBI" id="CHEBI:29103"/>
    </ligand>
</feature>
<name>A0A5N0TDF8_9GAMM</name>
<dbReference type="InterPro" id="IPR003445">
    <property type="entry name" value="Cat_transpt"/>
</dbReference>
<dbReference type="Proteomes" id="UP000325372">
    <property type="component" value="Unassembled WGS sequence"/>
</dbReference>
<feature type="transmembrane region" description="Helical" evidence="14">
    <location>
        <begin position="457"/>
        <end position="481"/>
    </location>
</feature>
<sequence length="483" mass="52521">MKFAAIQRVIGALVAWSSLMMLPPAFVSWIYDDHAAYMFLLAAIVLVVVGGLIWWPVRKDARDLRLRDGFIIVAACWLVLAMVGALPFLLLPQPQMSYVDALFESMSGLTTTGATVLDHIDTLPHGILFYRQQLQWLGGMGIIVLAVAILPMLRVGGMQLFRAETPGPMKDAKLTPRIAETAKALWLLYLGITVTCTLSFWLGGMTLFDAISHAFSTVAIGGFSTHDTSFGYFDSPTLEAIAMVFMIISGMNFALHFSAWRKASAQPYFNDSELKTYAVLLAGFTVLVAFMLVYNGTFGTLGEAVRFGGFQVVSALTTTGFTTTEFHQWQGWIPLALISMAFIGGCAGSTAGGMKVIRLQLLYRHATREIHRLIHPHAVLPVKFGGYRAAESVLDAVTGFFFLFAASTALMTLLLVATGLDLLTAFTAVTACITNLGPGLGDVAYSYASLGDVAKLILSFAMLAGRLEIYTLLVLLTPAFWRD</sequence>
<evidence type="ECO:0000256" key="9">
    <source>
        <dbReference type="ARBA" id="ARBA00022989"/>
    </source>
</evidence>
<dbReference type="PANTHER" id="PTHR32024">
    <property type="entry name" value="TRK SYSTEM POTASSIUM UPTAKE PROTEIN TRKG-RELATED"/>
    <property type="match status" value="1"/>
</dbReference>
<feature type="binding site" evidence="13">
    <location>
        <position position="112"/>
    </location>
    <ligand>
        <name>K(+)</name>
        <dbReference type="ChEBI" id="CHEBI:29103"/>
    </ligand>
</feature>
<feature type="binding site" evidence="13">
    <location>
        <position position="436"/>
    </location>
    <ligand>
        <name>K(+)</name>
        <dbReference type="ChEBI" id="CHEBI:29103"/>
    </ligand>
</feature>
<feature type="binding site" evidence="13">
    <location>
        <position position="111"/>
    </location>
    <ligand>
        <name>K(+)</name>
        <dbReference type="ChEBI" id="CHEBI:29103"/>
    </ligand>
</feature>
<evidence type="ECO:0000256" key="6">
    <source>
        <dbReference type="ARBA" id="ARBA00022538"/>
    </source>
</evidence>
<gene>
    <name evidence="15" type="ORF">F3N42_08380</name>
</gene>
<protein>
    <recommendedName>
        <fullName evidence="12">Trk system potassium uptake protein</fullName>
    </recommendedName>
</protein>
<dbReference type="RefSeq" id="WP_150863979.1">
    <property type="nucleotide sequence ID" value="NZ_VYXP01000005.1"/>
</dbReference>
<keyword evidence="8 12" id="KW-0630">Potassium</keyword>
<proteinExistence type="inferred from homology"/>
<keyword evidence="10 12" id="KW-0406">Ion transport</keyword>
<feature type="transmembrane region" description="Helical" evidence="14">
    <location>
        <begin position="237"/>
        <end position="255"/>
    </location>
</feature>
<feature type="transmembrane region" description="Helical" evidence="14">
    <location>
        <begin position="134"/>
        <end position="153"/>
    </location>
</feature>
<keyword evidence="4 12" id="KW-1003">Cell membrane</keyword>
<dbReference type="GO" id="GO:0005886">
    <property type="term" value="C:plasma membrane"/>
    <property type="evidence" value="ECO:0007669"/>
    <property type="project" value="UniProtKB-SubCell"/>
</dbReference>
<evidence type="ECO:0000256" key="7">
    <source>
        <dbReference type="ARBA" id="ARBA00022692"/>
    </source>
</evidence>
<keyword evidence="11 12" id="KW-0472">Membrane</keyword>
<feature type="transmembrane region" description="Helical" evidence="14">
    <location>
        <begin position="69"/>
        <end position="90"/>
    </location>
</feature>
<comment type="function">
    <text evidence="12">Low-affinity potassium transport system. Interacts with Trk system potassium uptake protein TrkA.</text>
</comment>
<dbReference type="NCBIfam" id="TIGR00933">
    <property type="entry name" value="2a38"/>
    <property type="match status" value="1"/>
</dbReference>
<keyword evidence="3 12" id="KW-0813">Transport</keyword>
<feature type="transmembrane region" description="Helical" evidence="14">
    <location>
        <begin position="276"/>
        <end position="294"/>
    </location>
</feature>
<feature type="transmembrane region" description="Helical" evidence="14">
    <location>
        <begin position="37"/>
        <end position="57"/>
    </location>
</feature>
<dbReference type="PANTHER" id="PTHR32024:SF2">
    <property type="entry name" value="TRK SYSTEM POTASSIUM UPTAKE PROTEIN TRKG-RELATED"/>
    <property type="match status" value="1"/>
</dbReference>
<feature type="binding site" evidence="13">
    <location>
        <position position="318"/>
    </location>
    <ligand>
        <name>K(+)</name>
        <dbReference type="ChEBI" id="CHEBI:29103"/>
    </ligand>
</feature>
<keyword evidence="9 14" id="KW-1133">Transmembrane helix</keyword>
<evidence type="ECO:0000256" key="3">
    <source>
        <dbReference type="ARBA" id="ARBA00022448"/>
    </source>
</evidence>
<comment type="similarity">
    <text evidence="2 12">Belongs to the TrkH potassium transport family.</text>
</comment>
<evidence type="ECO:0000256" key="11">
    <source>
        <dbReference type="ARBA" id="ARBA00023136"/>
    </source>
</evidence>
<feature type="transmembrane region" description="Helical" evidence="14">
    <location>
        <begin position="393"/>
        <end position="416"/>
    </location>
</feature>
<evidence type="ECO:0000256" key="10">
    <source>
        <dbReference type="ARBA" id="ARBA00023065"/>
    </source>
</evidence>
<evidence type="ECO:0000256" key="14">
    <source>
        <dbReference type="SAM" id="Phobius"/>
    </source>
</evidence>
<dbReference type="GO" id="GO:0015379">
    <property type="term" value="F:potassium:chloride symporter activity"/>
    <property type="evidence" value="ECO:0007669"/>
    <property type="project" value="InterPro"/>
</dbReference>
<evidence type="ECO:0000256" key="13">
    <source>
        <dbReference type="PIRSR" id="PIRSR006247-1"/>
    </source>
</evidence>
<organism evidence="15 16">
    <name type="scientific">Marinihelvus fidelis</name>
    <dbReference type="NCBI Taxonomy" id="2613842"/>
    <lineage>
        <taxon>Bacteria</taxon>
        <taxon>Pseudomonadati</taxon>
        <taxon>Pseudomonadota</taxon>
        <taxon>Gammaproteobacteria</taxon>
        <taxon>Chromatiales</taxon>
        <taxon>Wenzhouxiangellaceae</taxon>
        <taxon>Marinihelvus</taxon>
    </lineage>
</organism>
<dbReference type="Pfam" id="PF02386">
    <property type="entry name" value="TrkH"/>
    <property type="match status" value="1"/>
</dbReference>
<comment type="caution">
    <text evidence="15">The sequence shown here is derived from an EMBL/GenBank/DDBJ whole genome shotgun (WGS) entry which is preliminary data.</text>
</comment>
<comment type="subcellular location">
    <subcellularLocation>
        <location evidence="1 12">Cell inner membrane</location>
        <topology evidence="1 12">Multi-pass membrane protein</topology>
    </subcellularLocation>
</comment>